<reference evidence="1" key="1">
    <citation type="submission" date="2018-05" db="EMBL/GenBank/DDBJ databases">
        <authorList>
            <person name="Lanie J.A."/>
            <person name="Ng W.-L."/>
            <person name="Kazmierczak K.M."/>
            <person name="Andrzejewski T.M."/>
            <person name="Davidsen T.M."/>
            <person name="Wayne K.J."/>
            <person name="Tettelin H."/>
            <person name="Glass J.I."/>
            <person name="Rusch D."/>
            <person name="Podicherti R."/>
            <person name="Tsui H.-C.T."/>
            <person name="Winkler M.E."/>
        </authorList>
    </citation>
    <scope>NUCLEOTIDE SEQUENCE</scope>
</reference>
<evidence type="ECO:0000313" key="1">
    <source>
        <dbReference type="EMBL" id="SVA45234.1"/>
    </source>
</evidence>
<dbReference type="AlphaFoldDB" id="A0A381VYA9"/>
<dbReference type="Gene3D" id="1.10.1200.10">
    <property type="entry name" value="ACP-like"/>
    <property type="match status" value="1"/>
</dbReference>
<dbReference type="InterPro" id="IPR036736">
    <property type="entry name" value="ACP-like_sf"/>
</dbReference>
<proteinExistence type="predicted"/>
<gene>
    <name evidence="1" type="ORF">METZ01_LOCUS98088</name>
</gene>
<protein>
    <submittedName>
        <fullName evidence="1">Uncharacterized protein</fullName>
    </submittedName>
</protein>
<name>A0A381VYA9_9ZZZZ</name>
<sequence>MEKVKFTFDDTEFLYIVNIILKADHDEDEEYEPITSMDDSFNLHGLDSLSIMMFFIWVSDFFGIPEDKFQELAKQKDFTIRTLKDFISREATQTFTYNDAMAYSKHSFNNDDDAIRSKTGNPKF</sequence>
<organism evidence="1">
    <name type="scientific">marine metagenome</name>
    <dbReference type="NCBI Taxonomy" id="408172"/>
    <lineage>
        <taxon>unclassified sequences</taxon>
        <taxon>metagenomes</taxon>
        <taxon>ecological metagenomes</taxon>
    </lineage>
</organism>
<dbReference type="EMBL" id="UINC01010143">
    <property type="protein sequence ID" value="SVA45234.1"/>
    <property type="molecule type" value="Genomic_DNA"/>
</dbReference>
<accession>A0A381VYA9</accession>